<feature type="region of interest" description="Disordered" evidence="1">
    <location>
        <begin position="183"/>
        <end position="208"/>
    </location>
</feature>
<evidence type="ECO:0000256" key="1">
    <source>
        <dbReference type="SAM" id="MobiDB-lite"/>
    </source>
</evidence>
<keyword evidence="3" id="KW-1185">Reference proteome</keyword>
<proteinExistence type="predicted"/>
<sequence length="208" mass="24519">MSRAHKRSASIDSTIIPRIHKPSTALVEKISYEDHDSFLLPIYTYFAEYKDHRDKLRMRQIYWIPTIRGESQGNGVVFLSMKYKEMADGKPFPKPKEGLRPMFHIQSRNRGRLFELIEKLYDGKSDGNENDEDHQVRTNHLAFLDLLKEHNVIKDSYETSKTYFQKEFEKECKNMRETVRNIKAAQPKAISPNQKKERKPHLVPRGKL</sequence>
<dbReference type="AlphaFoldDB" id="A0A384JAH1"/>
<name>A0A384JAH1_BOTFB</name>
<organism evidence="2 3">
    <name type="scientific">Botryotinia fuckeliana (strain B05.10)</name>
    <name type="common">Noble rot fungus</name>
    <name type="synonym">Botrytis cinerea</name>
    <dbReference type="NCBI Taxonomy" id="332648"/>
    <lineage>
        <taxon>Eukaryota</taxon>
        <taxon>Fungi</taxon>
        <taxon>Dikarya</taxon>
        <taxon>Ascomycota</taxon>
        <taxon>Pezizomycotina</taxon>
        <taxon>Leotiomycetes</taxon>
        <taxon>Helotiales</taxon>
        <taxon>Sclerotiniaceae</taxon>
        <taxon>Botrytis</taxon>
    </lineage>
</organism>
<dbReference type="GeneID" id="5431553"/>
<dbReference type="VEuPathDB" id="FungiDB:Bcin02g07650"/>
<dbReference type="OrthoDB" id="3498783at2759"/>
<gene>
    <name evidence="2" type="ORF">BCIN_02g07650</name>
</gene>
<evidence type="ECO:0000313" key="3">
    <source>
        <dbReference type="Proteomes" id="UP000001798"/>
    </source>
</evidence>
<dbReference type="RefSeq" id="XP_001551071.2">
    <property type="nucleotide sequence ID" value="XM_001551021.2"/>
</dbReference>
<accession>A0A384JAH1</accession>
<dbReference type="Proteomes" id="UP000001798">
    <property type="component" value="Chromosome 2"/>
</dbReference>
<dbReference type="KEGG" id="bfu:BCIN_02g07650"/>
<reference evidence="2 3" key="1">
    <citation type="journal article" date="2011" name="PLoS Genet.">
        <title>Genomic analysis of the necrotrophic fungal pathogens Sclerotinia sclerotiorum and Botrytis cinerea.</title>
        <authorList>
            <person name="Amselem J."/>
            <person name="Cuomo C.A."/>
            <person name="van Kan J.A."/>
            <person name="Viaud M."/>
            <person name="Benito E.P."/>
            <person name="Couloux A."/>
            <person name="Coutinho P.M."/>
            <person name="de Vries R.P."/>
            <person name="Dyer P.S."/>
            <person name="Fillinger S."/>
            <person name="Fournier E."/>
            <person name="Gout L."/>
            <person name="Hahn M."/>
            <person name="Kohn L."/>
            <person name="Lapalu N."/>
            <person name="Plummer K.M."/>
            <person name="Pradier J.M."/>
            <person name="Quevillon E."/>
            <person name="Sharon A."/>
            <person name="Simon A."/>
            <person name="ten Have A."/>
            <person name="Tudzynski B."/>
            <person name="Tudzynski P."/>
            <person name="Wincker P."/>
            <person name="Andrew M."/>
            <person name="Anthouard V."/>
            <person name="Beever R.E."/>
            <person name="Beffa R."/>
            <person name="Benoit I."/>
            <person name="Bouzid O."/>
            <person name="Brault B."/>
            <person name="Chen Z."/>
            <person name="Choquer M."/>
            <person name="Collemare J."/>
            <person name="Cotton P."/>
            <person name="Danchin E.G."/>
            <person name="Da Silva C."/>
            <person name="Gautier A."/>
            <person name="Giraud C."/>
            <person name="Giraud T."/>
            <person name="Gonzalez C."/>
            <person name="Grossetete S."/>
            <person name="Guldener U."/>
            <person name="Henrissat B."/>
            <person name="Howlett B.J."/>
            <person name="Kodira C."/>
            <person name="Kretschmer M."/>
            <person name="Lappartient A."/>
            <person name="Leroch M."/>
            <person name="Levis C."/>
            <person name="Mauceli E."/>
            <person name="Neuveglise C."/>
            <person name="Oeser B."/>
            <person name="Pearson M."/>
            <person name="Poulain J."/>
            <person name="Poussereau N."/>
            <person name="Quesneville H."/>
            <person name="Rascle C."/>
            <person name="Schumacher J."/>
            <person name="Segurens B."/>
            <person name="Sexton A."/>
            <person name="Silva E."/>
            <person name="Sirven C."/>
            <person name="Soanes D.M."/>
            <person name="Talbot N.J."/>
            <person name="Templeton M."/>
            <person name="Yandava C."/>
            <person name="Yarden O."/>
            <person name="Zeng Q."/>
            <person name="Rollins J.A."/>
            <person name="Lebrun M.H."/>
            <person name="Dickman M."/>
        </authorList>
    </citation>
    <scope>NUCLEOTIDE SEQUENCE [LARGE SCALE GENOMIC DNA]</scope>
    <source>
        <strain evidence="2 3">B05.10</strain>
    </source>
</reference>
<evidence type="ECO:0000313" key="2">
    <source>
        <dbReference type="EMBL" id="ATZ47490.1"/>
    </source>
</evidence>
<reference evidence="2 3" key="3">
    <citation type="journal article" date="2017" name="Mol. Plant Pathol.">
        <title>A gapless genome sequence of the fungus Botrytis cinerea.</title>
        <authorList>
            <person name="Van Kan J.A."/>
            <person name="Stassen J.H."/>
            <person name="Mosbach A."/>
            <person name="Van Der Lee T.A."/>
            <person name="Faino L."/>
            <person name="Farmer A.D."/>
            <person name="Papasotiriou D.G."/>
            <person name="Zhou S."/>
            <person name="Seidl M.F."/>
            <person name="Cottam E."/>
            <person name="Edel D."/>
            <person name="Hahn M."/>
            <person name="Schwartz D.C."/>
            <person name="Dietrich R.A."/>
            <person name="Widdison S."/>
            <person name="Scalliet G."/>
        </authorList>
    </citation>
    <scope>NUCLEOTIDE SEQUENCE [LARGE SCALE GENOMIC DNA]</scope>
    <source>
        <strain evidence="2 3">B05.10</strain>
    </source>
</reference>
<protein>
    <submittedName>
        <fullName evidence="2">Uncharacterized protein</fullName>
    </submittedName>
</protein>
<reference evidence="2 3" key="2">
    <citation type="journal article" date="2012" name="Eukaryot. Cell">
        <title>Genome update of Botrytis cinerea strains B05.10 and T4.</title>
        <authorList>
            <person name="Staats M."/>
            <person name="van Kan J.A."/>
        </authorList>
    </citation>
    <scope>NUCLEOTIDE SEQUENCE [LARGE SCALE GENOMIC DNA]</scope>
    <source>
        <strain evidence="2 3">B05.10</strain>
    </source>
</reference>
<feature type="compositionally biased region" description="Basic residues" evidence="1">
    <location>
        <begin position="196"/>
        <end position="208"/>
    </location>
</feature>
<dbReference type="EMBL" id="CP009806">
    <property type="protein sequence ID" value="ATZ47490.1"/>
    <property type="molecule type" value="Genomic_DNA"/>
</dbReference>